<evidence type="ECO:0000256" key="1">
    <source>
        <dbReference type="ARBA" id="ARBA00005889"/>
    </source>
</evidence>
<evidence type="ECO:0000259" key="7">
    <source>
        <dbReference type="PROSITE" id="PS50966"/>
    </source>
</evidence>
<accession>A0A445BIV9</accession>
<dbReference type="Proteomes" id="UP000289738">
    <property type="component" value="Chromosome A09"/>
</dbReference>
<dbReference type="InterPro" id="IPR007527">
    <property type="entry name" value="Znf_SWIM"/>
</dbReference>
<evidence type="ECO:0000256" key="4">
    <source>
        <dbReference type="ARBA" id="ARBA00022833"/>
    </source>
</evidence>
<feature type="domain" description="SWIM-type" evidence="7">
    <location>
        <begin position="205"/>
        <end position="253"/>
    </location>
</feature>
<dbReference type="GO" id="GO:0006355">
    <property type="term" value="P:regulation of DNA-templated transcription"/>
    <property type="evidence" value="ECO:0007669"/>
    <property type="project" value="UniProtKB-UniRule"/>
</dbReference>
<name>A0A445BIV9_ARAHY</name>
<dbReference type="InterPro" id="IPR006564">
    <property type="entry name" value="Znf_PMZ"/>
</dbReference>
<comment type="caution">
    <text evidence="8">The sequence shown here is derived from an EMBL/GenBank/DDBJ whole genome shotgun (WGS) entry which is preliminary data.</text>
</comment>
<comment type="function">
    <text evidence="6">Putative transcription activator involved in regulating light control of development.</text>
</comment>
<comment type="subcellular location">
    <subcellularLocation>
        <location evidence="6">Nucleus</location>
    </subcellularLocation>
</comment>
<protein>
    <recommendedName>
        <fullName evidence="6">Protein FAR1-RELATED SEQUENCE</fullName>
    </recommendedName>
</protein>
<dbReference type="SMART" id="SM00575">
    <property type="entry name" value="ZnF_PMZ"/>
    <property type="match status" value="1"/>
</dbReference>
<dbReference type="PANTHER" id="PTHR31669">
    <property type="entry name" value="PROTEIN FAR1-RELATED SEQUENCE 10-RELATED"/>
    <property type="match status" value="1"/>
</dbReference>
<evidence type="ECO:0000313" key="8">
    <source>
        <dbReference type="EMBL" id="RYR38622.1"/>
    </source>
</evidence>
<keyword evidence="6" id="KW-0539">Nucleus</keyword>
<evidence type="ECO:0000256" key="6">
    <source>
        <dbReference type="RuleBase" id="RU367018"/>
    </source>
</evidence>
<keyword evidence="9" id="KW-1185">Reference proteome</keyword>
<dbReference type="Pfam" id="PF10551">
    <property type="entry name" value="MULE"/>
    <property type="match status" value="1"/>
</dbReference>
<keyword evidence="2 6" id="KW-0479">Metal-binding</keyword>
<evidence type="ECO:0000256" key="5">
    <source>
        <dbReference type="PROSITE-ProRule" id="PRU00325"/>
    </source>
</evidence>
<sequence length="326" mass="38315">MNEKAPVSIITDGDSSMKFTIEKEFPNAHHRLCAWHLIYNATCNIGKPQLTSMFKKYMLGDYEIDVEMVEEFGVKNKNWILDMYKKRHSWETAHIRRKFFAGFRATSRCEGVNSIIEKYVNSRYNLVEFIQHFNQCIDHIRWKEAQADLTSVNGKPSMQTCFEQLERSTANVYTLSIFYMFQQILVRAASMKVINMRQIGSYVIYSVGLDCTTNEMWHVFFCDIEMEFNCSCMRVESFGIPCEHTVCVLVHKDIDELPRSLTKTAKVGFQNPTGFRWDSLMLSQYSCLMDWFRQLANIACQDNERFIFTREMTMNLLKQFKEEDAI</sequence>
<dbReference type="EMBL" id="SDMP01000009">
    <property type="protein sequence ID" value="RYR38622.1"/>
    <property type="molecule type" value="Genomic_DNA"/>
</dbReference>
<organism evidence="8 9">
    <name type="scientific">Arachis hypogaea</name>
    <name type="common">Peanut</name>
    <dbReference type="NCBI Taxonomy" id="3818"/>
    <lineage>
        <taxon>Eukaryota</taxon>
        <taxon>Viridiplantae</taxon>
        <taxon>Streptophyta</taxon>
        <taxon>Embryophyta</taxon>
        <taxon>Tracheophyta</taxon>
        <taxon>Spermatophyta</taxon>
        <taxon>Magnoliopsida</taxon>
        <taxon>eudicotyledons</taxon>
        <taxon>Gunneridae</taxon>
        <taxon>Pentapetalae</taxon>
        <taxon>rosids</taxon>
        <taxon>fabids</taxon>
        <taxon>Fabales</taxon>
        <taxon>Fabaceae</taxon>
        <taxon>Papilionoideae</taxon>
        <taxon>50 kb inversion clade</taxon>
        <taxon>dalbergioids sensu lato</taxon>
        <taxon>Dalbergieae</taxon>
        <taxon>Pterocarpus clade</taxon>
        <taxon>Arachis</taxon>
    </lineage>
</organism>
<dbReference type="InterPro" id="IPR031052">
    <property type="entry name" value="FHY3/FAR1"/>
</dbReference>
<keyword evidence="3 5" id="KW-0863">Zinc-finger</keyword>
<comment type="similarity">
    <text evidence="1 6">Belongs to the FHY3/FAR1 family.</text>
</comment>
<dbReference type="PANTHER" id="PTHR31669:SF292">
    <property type="entry name" value="OS02G0262500 PROTEIN"/>
    <property type="match status" value="1"/>
</dbReference>
<evidence type="ECO:0000256" key="3">
    <source>
        <dbReference type="ARBA" id="ARBA00022771"/>
    </source>
</evidence>
<dbReference type="STRING" id="3818.A0A445BIV9"/>
<proteinExistence type="inferred from homology"/>
<keyword evidence="4 6" id="KW-0862">Zinc</keyword>
<gene>
    <name evidence="8" type="ORF">Ahy_A09g043718</name>
</gene>
<evidence type="ECO:0000313" key="9">
    <source>
        <dbReference type="Proteomes" id="UP000289738"/>
    </source>
</evidence>
<dbReference type="AlphaFoldDB" id="A0A445BIV9"/>
<evidence type="ECO:0000256" key="2">
    <source>
        <dbReference type="ARBA" id="ARBA00022723"/>
    </source>
</evidence>
<reference evidence="8 9" key="1">
    <citation type="submission" date="2019-01" db="EMBL/GenBank/DDBJ databases">
        <title>Sequencing of cultivated peanut Arachis hypogaea provides insights into genome evolution and oil improvement.</title>
        <authorList>
            <person name="Chen X."/>
        </authorList>
    </citation>
    <scope>NUCLEOTIDE SEQUENCE [LARGE SCALE GENOMIC DNA]</scope>
    <source>
        <strain evidence="9">cv. Fuhuasheng</strain>
        <tissue evidence="8">Leaves</tissue>
    </source>
</reference>
<dbReference type="InterPro" id="IPR018289">
    <property type="entry name" value="MULE_transposase_dom"/>
</dbReference>
<dbReference type="GO" id="GO:0005634">
    <property type="term" value="C:nucleus"/>
    <property type="evidence" value="ECO:0007669"/>
    <property type="project" value="UniProtKB-SubCell"/>
</dbReference>
<dbReference type="PROSITE" id="PS50966">
    <property type="entry name" value="ZF_SWIM"/>
    <property type="match status" value="1"/>
</dbReference>
<dbReference type="GO" id="GO:0008270">
    <property type="term" value="F:zinc ion binding"/>
    <property type="evidence" value="ECO:0007669"/>
    <property type="project" value="UniProtKB-UniRule"/>
</dbReference>